<dbReference type="Pfam" id="PF00005">
    <property type="entry name" value="ABC_tran"/>
    <property type="match status" value="1"/>
</dbReference>
<dbReference type="SUPFAM" id="SSF52540">
    <property type="entry name" value="P-loop containing nucleoside triphosphate hydrolases"/>
    <property type="match status" value="1"/>
</dbReference>
<dbReference type="EC" id="3.6.3.-" evidence="6"/>
<dbReference type="AlphaFoldDB" id="A0A4P6M4J1"/>
<dbReference type="EMBL" id="CP039126">
    <property type="protein sequence ID" value="QMW77169.1"/>
    <property type="molecule type" value="Genomic_DNA"/>
</dbReference>
<organism evidence="6 8">
    <name type="scientific">Blautia producta</name>
    <dbReference type="NCBI Taxonomy" id="33035"/>
    <lineage>
        <taxon>Bacteria</taxon>
        <taxon>Bacillati</taxon>
        <taxon>Bacillota</taxon>
        <taxon>Clostridia</taxon>
        <taxon>Lachnospirales</taxon>
        <taxon>Lachnospiraceae</taxon>
        <taxon>Blautia</taxon>
    </lineage>
</organism>
<feature type="domain" description="ABC transporter" evidence="5">
    <location>
        <begin position="2"/>
        <end position="230"/>
    </location>
</feature>
<evidence type="ECO:0000313" key="9">
    <source>
        <dbReference type="Proteomes" id="UP000515789"/>
    </source>
</evidence>
<proteinExistence type="inferred from homology"/>
<protein>
    <submittedName>
        <fullName evidence="6 7">ABC transporter ATP-binding protein</fullName>
        <ecNumber evidence="6">3.6.3.-</ecNumber>
    </submittedName>
</protein>
<dbReference type="PROSITE" id="PS50893">
    <property type="entry name" value="ABC_TRANSPORTER_2"/>
    <property type="match status" value="1"/>
</dbReference>
<dbReference type="GO" id="GO:0005524">
    <property type="term" value="F:ATP binding"/>
    <property type="evidence" value="ECO:0007669"/>
    <property type="project" value="UniProtKB-KW"/>
</dbReference>
<keyword evidence="6" id="KW-0378">Hydrolase</keyword>
<dbReference type="InterPro" id="IPR003593">
    <property type="entry name" value="AAA+_ATPase"/>
</dbReference>
<evidence type="ECO:0000256" key="2">
    <source>
        <dbReference type="ARBA" id="ARBA00022448"/>
    </source>
</evidence>
<keyword evidence="4 6" id="KW-0067">ATP-binding</keyword>
<dbReference type="Proteomes" id="UP000289794">
    <property type="component" value="Chromosome"/>
</dbReference>
<gene>
    <name evidence="6" type="primary">yxlF_11</name>
    <name evidence="7" type="ORF">E5259_05960</name>
    <name evidence="6" type="ORF">PMF13cell1_05268</name>
</gene>
<name>A0A4P6M4J1_9FIRM</name>
<evidence type="ECO:0000256" key="4">
    <source>
        <dbReference type="ARBA" id="ARBA00022840"/>
    </source>
</evidence>
<dbReference type="EMBL" id="CP035945">
    <property type="protein sequence ID" value="QBE99689.1"/>
    <property type="molecule type" value="Genomic_DNA"/>
</dbReference>
<reference evidence="7 9" key="2">
    <citation type="submission" date="2019-04" db="EMBL/GenBank/DDBJ databases">
        <authorList>
            <person name="Schori C."/>
            <person name="Ahrens C."/>
        </authorList>
    </citation>
    <scope>NUCLEOTIDE SEQUENCE [LARGE SCALE GENOMIC DNA]</scope>
    <source>
        <strain evidence="7 9">DSM 2950</strain>
    </source>
</reference>
<dbReference type="KEGG" id="bpro:PMF13cell1_05268"/>
<evidence type="ECO:0000313" key="7">
    <source>
        <dbReference type="EMBL" id="QMW77169.1"/>
    </source>
</evidence>
<evidence type="ECO:0000313" key="8">
    <source>
        <dbReference type="Proteomes" id="UP000289794"/>
    </source>
</evidence>
<dbReference type="RefSeq" id="WP_018594566.1">
    <property type="nucleotide sequence ID" value="NZ_AP031416.1"/>
</dbReference>
<dbReference type="GO" id="GO:0016887">
    <property type="term" value="F:ATP hydrolysis activity"/>
    <property type="evidence" value="ECO:0007669"/>
    <property type="project" value="InterPro"/>
</dbReference>
<keyword evidence="3" id="KW-0547">Nucleotide-binding</keyword>
<comment type="similarity">
    <text evidence="1">Belongs to the ABC transporter superfamily.</text>
</comment>
<sequence>MLQIDHVTKKYQNFTALKDIDLELDYGLYGLLAPNGAGKTTLMKMMATLLYPTEGSILWEGREIQKLDDQYREKLGFLPQDFGYYRDYTPERYLRYIGILKGIRKEQLKKEIPRLLEQVGLTEAAKKKMKKFSGGMIQRVGIAQALLGNPEILILDEPTAGLDPKERVRFRKILTSLSGDKIVIISTHIVSDVEFIANHIIMLKDKQVYANDSVENLCMTLEGKIFSTTVRTEELADFERKYQVVSQRQEGGNCEIRFIAEKKEEGWNSCTASLEDVFLYTYRE</sequence>
<dbReference type="CDD" id="cd03264">
    <property type="entry name" value="ABC_drug_resistance_like"/>
    <property type="match status" value="1"/>
</dbReference>
<dbReference type="PROSITE" id="PS00211">
    <property type="entry name" value="ABC_TRANSPORTER_1"/>
    <property type="match status" value="1"/>
</dbReference>
<dbReference type="InterPro" id="IPR003439">
    <property type="entry name" value="ABC_transporter-like_ATP-bd"/>
</dbReference>
<evidence type="ECO:0000313" key="6">
    <source>
        <dbReference type="EMBL" id="QBE99689.1"/>
    </source>
</evidence>
<dbReference type="PANTHER" id="PTHR43335:SF2">
    <property type="entry name" value="ABC TRANSPORTER, ATP-BINDING PROTEIN"/>
    <property type="match status" value="1"/>
</dbReference>
<reference evidence="6 8" key="1">
    <citation type="submission" date="2019-01" db="EMBL/GenBank/DDBJ databases">
        <title>PMF-metabolizing Aryl O-demethylase.</title>
        <authorList>
            <person name="Kim M."/>
        </authorList>
    </citation>
    <scope>NUCLEOTIDE SEQUENCE [LARGE SCALE GENOMIC DNA]</scope>
    <source>
        <strain evidence="6 8">PMF1</strain>
    </source>
</reference>
<dbReference type="InterPro" id="IPR027417">
    <property type="entry name" value="P-loop_NTPase"/>
</dbReference>
<evidence type="ECO:0000256" key="1">
    <source>
        <dbReference type="ARBA" id="ARBA00005417"/>
    </source>
</evidence>
<evidence type="ECO:0000256" key="3">
    <source>
        <dbReference type="ARBA" id="ARBA00022741"/>
    </source>
</evidence>
<evidence type="ECO:0000259" key="5">
    <source>
        <dbReference type="PROSITE" id="PS50893"/>
    </source>
</evidence>
<accession>A0A4P6M4J1</accession>
<dbReference type="InterPro" id="IPR017871">
    <property type="entry name" value="ABC_transporter-like_CS"/>
</dbReference>
<dbReference type="PANTHER" id="PTHR43335">
    <property type="entry name" value="ABC TRANSPORTER, ATP-BINDING PROTEIN"/>
    <property type="match status" value="1"/>
</dbReference>
<dbReference type="GeneID" id="75055185"/>
<dbReference type="SMART" id="SM00382">
    <property type="entry name" value="AAA"/>
    <property type="match status" value="1"/>
</dbReference>
<dbReference type="Proteomes" id="UP000515789">
    <property type="component" value="Chromosome"/>
</dbReference>
<keyword evidence="2" id="KW-0813">Transport</keyword>
<dbReference type="Gene3D" id="3.40.50.300">
    <property type="entry name" value="P-loop containing nucleotide triphosphate hydrolases"/>
    <property type="match status" value="1"/>
</dbReference>